<reference evidence="2" key="1">
    <citation type="journal article" date="2019" name="Int. J. Syst. Evol. Microbiol.">
        <title>The Global Catalogue of Microorganisms (GCM) 10K type strain sequencing project: providing services to taxonomists for standard genome sequencing and annotation.</title>
        <authorList>
            <consortium name="The Broad Institute Genomics Platform"/>
            <consortium name="The Broad Institute Genome Sequencing Center for Infectious Disease"/>
            <person name="Wu L."/>
            <person name="Ma J."/>
        </authorList>
    </citation>
    <scope>NUCLEOTIDE SEQUENCE [LARGE SCALE GENOMIC DNA]</scope>
    <source>
        <strain evidence="2">JCM 18304</strain>
    </source>
</reference>
<gene>
    <name evidence="1" type="ORF">GCM10023322_56540</name>
</gene>
<accession>A0ABP9SEG2</accession>
<name>A0ABP9SEG2_9ACTN</name>
<organism evidence="1 2">
    <name type="scientific">Rugosimonospora acidiphila</name>
    <dbReference type="NCBI Taxonomy" id="556531"/>
    <lineage>
        <taxon>Bacteria</taxon>
        <taxon>Bacillati</taxon>
        <taxon>Actinomycetota</taxon>
        <taxon>Actinomycetes</taxon>
        <taxon>Micromonosporales</taxon>
        <taxon>Micromonosporaceae</taxon>
        <taxon>Rugosimonospora</taxon>
    </lineage>
</organism>
<keyword evidence="2" id="KW-1185">Reference proteome</keyword>
<evidence type="ECO:0000313" key="2">
    <source>
        <dbReference type="Proteomes" id="UP001501570"/>
    </source>
</evidence>
<dbReference type="RefSeq" id="WP_345634652.1">
    <property type="nucleotide sequence ID" value="NZ_BAABJQ010000020.1"/>
</dbReference>
<proteinExistence type="predicted"/>
<dbReference type="Proteomes" id="UP001501570">
    <property type="component" value="Unassembled WGS sequence"/>
</dbReference>
<sequence>MRIRFPRLADGRRSYSVVERSDGVRFRVRQGVAGPAIPHDLVHLVVDRELGEDGGFWGAVAAGAVFASMDHLDGRRPPHSERRSIEVIRGRSGRLHRAEMVAELVQLCARRRMTTPDQVRRAAREVLATLPDSAVDERRVAAAAEALRETELRWAALPVGEELVVDWPEGHSRRRR</sequence>
<protein>
    <submittedName>
        <fullName evidence="1">Uncharacterized protein</fullName>
    </submittedName>
</protein>
<dbReference type="EMBL" id="BAABJQ010000020">
    <property type="protein sequence ID" value="GAA5193775.1"/>
    <property type="molecule type" value="Genomic_DNA"/>
</dbReference>
<evidence type="ECO:0000313" key="1">
    <source>
        <dbReference type="EMBL" id="GAA5193775.1"/>
    </source>
</evidence>
<comment type="caution">
    <text evidence="1">The sequence shown here is derived from an EMBL/GenBank/DDBJ whole genome shotgun (WGS) entry which is preliminary data.</text>
</comment>